<dbReference type="GO" id="GO:0016226">
    <property type="term" value="P:iron-sulfur cluster assembly"/>
    <property type="evidence" value="ECO:0007669"/>
    <property type="project" value="TreeGrafter"/>
</dbReference>
<evidence type="ECO:0000313" key="7">
    <source>
        <dbReference type="Proteomes" id="UP000251072"/>
    </source>
</evidence>
<dbReference type="InterPro" id="IPR002634">
    <property type="entry name" value="BolA"/>
</dbReference>
<gene>
    <name evidence="5" type="ORF">DP176_06565</name>
    <name evidence="4" type="ORF">G6693_01455</name>
    <name evidence="3" type="ORF">G6731_02170</name>
    <name evidence="2" type="ORF">Pas1_05090</name>
</gene>
<dbReference type="InterPro" id="IPR036065">
    <property type="entry name" value="BolA-like_sf"/>
</dbReference>
<protein>
    <submittedName>
        <fullName evidence="2">BolA family transcriptional regulator</fullName>
    </submittedName>
</protein>
<dbReference type="PANTHER" id="PTHR46230">
    <property type="match status" value="1"/>
</dbReference>
<dbReference type="Proteomes" id="UP000251072">
    <property type="component" value="Unassembled WGS sequence"/>
</dbReference>
<dbReference type="EMBL" id="JAANEY010000001">
    <property type="protein sequence ID" value="MBT8550771.1"/>
    <property type="molecule type" value="Genomic_DNA"/>
</dbReference>
<dbReference type="OrthoDB" id="5296536at2"/>
<proteinExistence type="inferred from homology"/>
<comment type="similarity">
    <text evidence="1">Belongs to the BolA/IbaG family.</text>
</comment>
<evidence type="ECO:0000313" key="3">
    <source>
        <dbReference type="EMBL" id="MBT8550771.1"/>
    </source>
</evidence>
<dbReference type="SUPFAM" id="SSF82657">
    <property type="entry name" value="BolA-like"/>
    <property type="match status" value="1"/>
</dbReference>
<evidence type="ECO:0000256" key="1">
    <source>
        <dbReference type="RuleBase" id="RU003860"/>
    </source>
</evidence>
<dbReference type="RefSeq" id="WP_112209196.1">
    <property type="nucleotide sequence ID" value="NZ_CBCSBS010000001.1"/>
</dbReference>
<reference evidence="5 7" key="2">
    <citation type="submission" date="2018-06" db="EMBL/GenBank/DDBJ databases">
        <title>Genome of strain Polynucleobacter sp. FUKU-NW-11.</title>
        <authorList>
            <person name="Hahn M.W."/>
        </authorList>
    </citation>
    <scope>NUCLEOTIDE SEQUENCE [LARGE SCALE GENOMIC DNA]</scope>
    <source>
        <strain evidence="5">FUKU-NW-11</strain>
        <strain evidence="7">FUKU-NW11</strain>
    </source>
</reference>
<dbReference type="EMBL" id="QMCH01000003">
    <property type="protein sequence ID" value="RAZ42217.1"/>
    <property type="molecule type" value="Genomic_DNA"/>
</dbReference>
<dbReference type="Pfam" id="PF01722">
    <property type="entry name" value="BolA"/>
    <property type="match status" value="1"/>
</dbReference>
<evidence type="ECO:0000313" key="5">
    <source>
        <dbReference type="EMBL" id="RAZ42217.1"/>
    </source>
</evidence>
<organism evidence="2 6">
    <name type="scientific">Polynucleobacter paneuropaeus</name>
    <dbReference type="NCBI Taxonomy" id="2527775"/>
    <lineage>
        <taxon>Bacteria</taxon>
        <taxon>Pseudomonadati</taxon>
        <taxon>Pseudomonadota</taxon>
        <taxon>Betaproteobacteria</taxon>
        <taxon>Burkholderiales</taxon>
        <taxon>Burkholderiaceae</taxon>
        <taxon>Polynucleobacter</taxon>
    </lineage>
</organism>
<reference evidence="2" key="3">
    <citation type="journal article" date="2019" name="Int. J. Syst. Evol. Microbiol.">
        <title>Polynucleobacter paneuropaeus sp. nov., characterized by six strains isolated from freshwater lakes located along a 3000 km north-south cross-section across Europe.</title>
        <authorList>
            <person name="Hoetzinger M."/>
            <person name="Schmidt J."/>
            <person name="Pitt A."/>
            <person name="Koll U."/>
            <person name="Lang E."/>
            <person name="Hahn M.W."/>
        </authorList>
    </citation>
    <scope>NUCLEOTIDE SEQUENCE</scope>
    <source>
        <strain evidence="2">MG-25-Pas1-D2</strain>
    </source>
</reference>
<name>A0A2Z4JSE9_9BURK</name>
<sequence>MTQNQERIQRFTSDLYKAFKLSHLEIEDESHLHAGHAGAASGGGHFRIHLVAPEFNGLNSVARHRAVYAALKDHIPAEIHALSIHAYAPHEIAPQESE</sequence>
<dbReference type="PANTHER" id="PTHR46230:SF7">
    <property type="entry name" value="BOLA-LIKE PROTEIN 1"/>
    <property type="match status" value="1"/>
</dbReference>
<evidence type="ECO:0000313" key="4">
    <source>
        <dbReference type="EMBL" id="MBT8590588.1"/>
    </source>
</evidence>
<dbReference type="KEGG" id="poh:DPM16_03990"/>
<reference evidence="6" key="1">
    <citation type="submission" date="2018-06" db="EMBL/GenBank/DDBJ databases">
        <title>Description of a new Polynucleobacter species.</title>
        <authorList>
            <person name="Hahn M.W."/>
        </authorList>
    </citation>
    <scope>NUCLEOTIDE SEQUENCE [LARGE SCALE GENOMIC DNA]</scope>
    <source>
        <strain evidence="6">MG-25-Pas1-D2</strain>
    </source>
</reference>
<reference evidence="3" key="4">
    <citation type="journal article" date="2021" name="Genome Biol. Evol.">
        <title>Continental-Scale Gene Flow Prevents Allopatric Divergence of Pelagic Freshwater Bacteria.</title>
        <authorList>
            <person name="Hoetzinger M."/>
            <person name="Pitt A."/>
            <person name="Huemer A."/>
            <person name="Hahn M.W."/>
        </authorList>
    </citation>
    <scope>NUCLEOTIDE SEQUENCE</scope>
    <source>
        <strain evidence="4">AP-YLGG-20-G6</strain>
        <strain evidence="3">SM1-W8</strain>
    </source>
</reference>
<dbReference type="GeneID" id="66832132"/>
<dbReference type="Proteomes" id="UP000762271">
    <property type="component" value="Unassembled WGS sequence"/>
</dbReference>
<keyword evidence="7" id="KW-1185">Reference proteome</keyword>
<dbReference type="Proteomes" id="UP000783102">
    <property type="component" value="Unassembled WGS sequence"/>
</dbReference>
<dbReference type="EMBL" id="CP030085">
    <property type="protein sequence ID" value="AWW49805.1"/>
    <property type="molecule type" value="Genomic_DNA"/>
</dbReference>
<dbReference type="PIRSF" id="PIRSF003113">
    <property type="entry name" value="BolA"/>
    <property type="match status" value="1"/>
</dbReference>
<dbReference type="AlphaFoldDB" id="A0A2Z4JSE9"/>
<dbReference type="Proteomes" id="UP000248592">
    <property type="component" value="Chromosome"/>
</dbReference>
<evidence type="ECO:0000313" key="2">
    <source>
        <dbReference type="EMBL" id="AWW49805.1"/>
    </source>
</evidence>
<dbReference type="EMBL" id="JAANGI010000001">
    <property type="protein sequence ID" value="MBT8590588.1"/>
    <property type="molecule type" value="Genomic_DNA"/>
</dbReference>
<dbReference type="Gene3D" id="3.30.300.90">
    <property type="entry name" value="BolA-like"/>
    <property type="match status" value="1"/>
</dbReference>
<accession>A0A2Z4JSE9</accession>
<evidence type="ECO:0000313" key="6">
    <source>
        <dbReference type="Proteomes" id="UP000248592"/>
    </source>
</evidence>